<dbReference type="Pfam" id="PF13499">
    <property type="entry name" value="EF-hand_7"/>
    <property type="match status" value="2"/>
</dbReference>
<protein>
    <recommendedName>
        <fullName evidence="5">EF-hand domain-containing protein</fullName>
    </recommendedName>
</protein>
<proteinExistence type="predicted"/>
<feature type="domain" description="EF-hand" evidence="5">
    <location>
        <begin position="45"/>
        <end position="80"/>
    </location>
</feature>
<dbReference type="SUPFAM" id="SSF47473">
    <property type="entry name" value="EF-hand"/>
    <property type="match status" value="1"/>
</dbReference>
<dbReference type="EMBL" id="CADEPI010000031">
    <property type="protein sequence ID" value="CAB3367479.1"/>
    <property type="molecule type" value="Genomic_DNA"/>
</dbReference>
<evidence type="ECO:0000313" key="6">
    <source>
        <dbReference type="EMBL" id="CAB3367479.1"/>
    </source>
</evidence>
<accession>A0A8S1CH89</accession>
<feature type="compositionally biased region" description="Polar residues" evidence="4">
    <location>
        <begin position="1"/>
        <end position="11"/>
    </location>
</feature>
<dbReference type="InterPro" id="IPR011992">
    <property type="entry name" value="EF-hand-dom_pair"/>
</dbReference>
<keyword evidence="3" id="KW-0106">Calcium</keyword>
<feature type="domain" description="EF-hand" evidence="5">
    <location>
        <begin position="117"/>
        <end position="152"/>
    </location>
</feature>
<dbReference type="PROSITE" id="PS50222">
    <property type="entry name" value="EF_HAND_2"/>
    <property type="match status" value="3"/>
</dbReference>
<dbReference type="SMART" id="SM00054">
    <property type="entry name" value="EFh"/>
    <property type="match status" value="3"/>
</dbReference>
<feature type="region of interest" description="Disordered" evidence="4">
    <location>
        <begin position="1"/>
        <end position="24"/>
    </location>
</feature>
<keyword evidence="7" id="KW-1185">Reference proteome</keyword>
<dbReference type="InterPro" id="IPR002048">
    <property type="entry name" value="EF_hand_dom"/>
</dbReference>
<dbReference type="CDD" id="cd00051">
    <property type="entry name" value="EFh"/>
    <property type="match status" value="1"/>
</dbReference>
<name>A0A8S1CH89_9INSE</name>
<organism evidence="6 7">
    <name type="scientific">Cloeon dipterum</name>
    <dbReference type="NCBI Taxonomy" id="197152"/>
    <lineage>
        <taxon>Eukaryota</taxon>
        <taxon>Metazoa</taxon>
        <taxon>Ecdysozoa</taxon>
        <taxon>Arthropoda</taxon>
        <taxon>Hexapoda</taxon>
        <taxon>Insecta</taxon>
        <taxon>Pterygota</taxon>
        <taxon>Palaeoptera</taxon>
        <taxon>Ephemeroptera</taxon>
        <taxon>Pisciforma</taxon>
        <taxon>Baetidae</taxon>
        <taxon>Cloeon</taxon>
    </lineage>
</organism>
<dbReference type="OrthoDB" id="444540at2759"/>
<evidence type="ECO:0000256" key="2">
    <source>
        <dbReference type="ARBA" id="ARBA00022737"/>
    </source>
</evidence>
<evidence type="ECO:0000259" key="5">
    <source>
        <dbReference type="PROSITE" id="PS50222"/>
    </source>
</evidence>
<dbReference type="InterPro" id="IPR051581">
    <property type="entry name" value="Ca-bind"/>
</dbReference>
<evidence type="ECO:0000256" key="1">
    <source>
        <dbReference type="ARBA" id="ARBA00022723"/>
    </source>
</evidence>
<dbReference type="InterPro" id="IPR018247">
    <property type="entry name" value="EF_Hand_1_Ca_BS"/>
</dbReference>
<dbReference type="PANTHER" id="PTHR34524">
    <property type="entry name" value="CALCYPHOSIN"/>
    <property type="match status" value="1"/>
</dbReference>
<dbReference type="Gene3D" id="1.10.238.10">
    <property type="entry name" value="EF-hand"/>
    <property type="match status" value="2"/>
</dbReference>
<reference evidence="6 7" key="1">
    <citation type="submission" date="2020-04" db="EMBL/GenBank/DDBJ databases">
        <authorList>
            <person name="Alioto T."/>
            <person name="Alioto T."/>
            <person name="Gomez Garrido J."/>
        </authorList>
    </citation>
    <scope>NUCLEOTIDE SEQUENCE [LARGE SCALE GENOMIC DNA]</scope>
</reference>
<evidence type="ECO:0000313" key="7">
    <source>
        <dbReference type="Proteomes" id="UP000494165"/>
    </source>
</evidence>
<keyword evidence="1" id="KW-0479">Metal-binding</keyword>
<gene>
    <name evidence="6" type="ORF">CLODIP_2_CD01176</name>
</gene>
<comment type="caution">
    <text evidence="6">The sequence shown here is derived from an EMBL/GenBank/DDBJ whole genome shotgun (WGS) entry which is preliminary data.</text>
</comment>
<evidence type="ECO:0000256" key="3">
    <source>
        <dbReference type="ARBA" id="ARBA00022837"/>
    </source>
</evidence>
<dbReference type="GO" id="GO:0005509">
    <property type="term" value="F:calcium ion binding"/>
    <property type="evidence" value="ECO:0007669"/>
    <property type="project" value="InterPro"/>
</dbReference>
<sequence>MFGQRPMTTGTRQEEEMVSKSRRQLAVTSDPLEKLRLQCLSRGSTGILGLGRVFRRMDDDGSRSLSLEEFIKGLADSGLDLSDGDAATVFSTVDKDSSGSINIDEFLLALRPPMSALRRRLIKEAFTKLDRTGDGFVSVDDLKGVYSVKHNPKYQSGELTEEQVLNRFLQNFEKDGLIDGKVTEEEFTNYYAGVSSSIDSDPYFDLMMRQAYKI</sequence>
<dbReference type="Proteomes" id="UP000494165">
    <property type="component" value="Unassembled WGS sequence"/>
</dbReference>
<evidence type="ECO:0000256" key="4">
    <source>
        <dbReference type="SAM" id="MobiDB-lite"/>
    </source>
</evidence>
<dbReference type="PANTHER" id="PTHR34524:SF6">
    <property type="entry name" value="CALCYPHOSINE LIKE"/>
    <property type="match status" value="1"/>
</dbReference>
<keyword evidence="2" id="KW-0677">Repeat</keyword>
<feature type="domain" description="EF-hand" evidence="5">
    <location>
        <begin position="81"/>
        <end position="116"/>
    </location>
</feature>
<dbReference type="AlphaFoldDB" id="A0A8S1CH89"/>
<dbReference type="PROSITE" id="PS00018">
    <property type="entry name" value="EF_HAND_1"/>
    <property type="match status" value="2"/>
</dbReference>